<comment type="subcellular location">
    <subcellularLocation>
        <location evidence="1">Membrane</location>
        <topology evidence="1">Multi-pass membrane protein</topology>
    </subcellularLocation>
</comment>
<dbReference type="PANTHER" id="PTHR47131">
    <property type="entry name" value="CATION CHANNEL SPERM-ASSOCIATED PROTEIN 3"/>
    <property type="match status" value="1"/>
</dbReference>
<comment type="caution">
    <text evidence="7">The sequence shown here is derived from an EMBL/GenBank/DDBJ whole genome shotgun (WGS) entry which is preliminary data.</text>
</comment>
<evidence type="ECO:0000256" key="4">
    <source>
        <dbReference type="ARBA" id="ARBA00023136"/>
    </source>
</evidence>
<feature type="transmembrane region" description="Helical" evidence="5">
    <location>
        <begin position="156"/>
        <end position="177"/>
    </location>
</feature>
<accession>A0A7J7JYA5</accession>
<protein>
    <submittedName>
        <fullName evidence="7">CATSPER3</fullName>
    </submittedName>
</protein>
<feature type="domain" description="Ion transport" evidence="6">
    <location>
        <begin position="25"/>
        <end position="248"/>
    </location>
</feature>
<feature type="transmembrane region" description="Helical" evidence="5">
    <location>
        <begin position="217"/>
        <end position="242"/>
    </location>
</feature>
<dbReference type="EMBL" id="VXIV02001660">
    <property type="protein sequence ID" value="KAF6030875.1"/>
    <property type="molecule type" value="Genomic_DNA"/>
</dbReference>
<evidence type="ECO:0000256" key="2">
    <source>
        <dbReference type="ARBA" id="ARBA00022692"/>
    </source>
</evidence>
<name>A0A7J7JYA5_BUGNE</name>
<dbReference type="InterPro" id="IPR027359">
    <property type="entry name" value="Volt_channel_dom_sf"/>
</dbReference>
<keyword evidence="3 5" id="KW-1133">Transmembrane helix</keyword>
<dbReference type="AlphaFoldDB" id="A0A7J7JYA5"/>
<dbReference type="GO" id="GO:0036128">
    <property type="term" value="C:CatSper complex"/>
    <property type="evidence" value="ECO:0007669"/>
    <property type="project" value="TreeGrafter"/>
</dbReference>
<dbReference type="InterPro" id="IPR005821">
    <property type="entry name" value="Ion_trans_dom"/>
</dbReference>
<dbReference type="GO" id="GO:0005245">
    <property type="term" value="F:voltage-gated calcium channel activity"/>
    <property type="evidence" value="ECO:0007669"/>
    <property type="project" value="TreeGrafter"/>
</dbReference>
<dbReference type="SUPFAM" id="SSF81324">
    <property type="entry name" value="Voltage-gated potassium channels"/>
    <property type="match status" value="1"/>
</dbReference>
<gene>
    <name evidence="7" type="ORF">EB796_010804</name>
</gene>
<organism evidence="7 8">
    <name type="scientific">Bugula neritina</name>
    <name type="common">Brown bryozoan</name>
    <name type="synonym">Sertularia neritina</name>
    <dbReference type="NCBI Taxonomy" id="10212"/>
    <lineage>
        <taxon>Eukaryota</taxon>
        <taxon>Metazoa</taxon>
        <taxon>Spiralia</taxon>
        <taxon>Lophotrochozoa</taxon>
        <taxon>Bryozoa</taxon>
        <taxon>Gymnolaemata</taxon>
        <taxon>Cheilostomatida</taxon>
        <taxon>Flustrina</taxon>
        <taxon>Buguloidea</taxon>
        <taxon>Bugulidae</taxon>
        <taxon>Bugula</taxon>
    </lineage>
</organism>
<dbReference type="Gene3D" id="1.20.120.350">
    <property type="entry name" value="Voltage-gated potassium channels. Chain C"/>
    <property type="match status" value="1"/>
</dbReference>
<keyword evidence="2 5" id="KW-0812">Transmembrane</keyword>
<evidence type="ECO:0000256" key="3">
    <source>
        <dbReference type="ARBA" id="ARBA00022989"/>
    </source>
</evidence>
<dbReference type="GO" id="GO:0030317">
    <property type="term" value="P:flagellated sperm motility"/>
    <property type="evidence" value="ECO:0007669"/>
    <property type="project" value="TreeGrafter"/>
</dbReference>
<keyword evidence="8" id="KW-1185">Reference proteome</keyword>
<dbReference type="Pfam" id="PF00520">
    <property type="entry name" value="Ion_trans"/>
    <property type="match status" value="1"/>
</dbReference>
<feature type="transmembrane region" description="Helical" evidence="5">
    <location>
        <begin position="87"/>
        <end position="106"/>
    </location>
</feature>
<evidence type="ECO:0000259" key="6">
    <source>
        <dbReference type="Pfam" id="PF00520"/>
    </source>
</evidence>
<dbReference type="Gene3D" id="1.10.287.70">
    <property type="match status" value="1"/>
</dbReference>
<feature type="transmembrane region" description="Helical" evidence="5">
    <location>
        <begin position="56"/>
        <end position="75"/>
    </location>
</feature>
<dbReference type="GO" id="GO:0006814">
    <property type="term" value="P:sodium ion transport"/>
    <property type="evidence" value="ECO:0007669"/>
    <property type="project" value="TreeGrafter"/>
</dbReference>
<evidence type="ECO:0000313" key="7">
    <source>
        <dbReference type="EMBL" id="KAF6030875.1"/>
    </source>
</evidence>
<evidence type="ECO:0000313" key="8">
    <source>
        <dbReference type="Proteomes" id="UP000593567"/>
    </source>
</evidence>
<dbReference type="GO" id="GO:0048240">
    <property type="term" value="P:sperm capacitation"/>
    <property type="evidence" value="ECO:0007669"/>
    <property type="project" value="TreeGrafter"/>
</dbReference>
<evidence type="ECO:0000256" key="1">
    <source>
        <dbReference type="ARBA" id="ARBA00004141"/>
    </source>
</evidence>
<dbReference type="Proteomes" id="UP000593567">
    <property type="component" value="Unassembled WGS sequence"/>
</dbReference>
<keyword evidence="4 5" id="KW-0472">Membrane</keyword>
<proteinExistence type="predicted"/>
<reference evidence="7" key="1">
    <citation type="submission" date="2020-06" db="EMBL/GenBank/DDBJ databases">
        <title>Draft genome of Bugula neritina, a colonial animal packing powerful symbionts and potential medicines.</title>
        <authorList>
            <person name="Rayko M."/>
        </authorList>
    </citation>
    <scope>NUCLEOTIDE SEQUENCE [LARGE SCALE GENOMIC DNA]</scope>
    <source>
        <strain evidence="7">Kwan_BN1</strain>
    </source>
</reference>
<dbReference type="PANTHER" id="PTHR47131:SF1">
    <property type="entry name" value="CATION CHANNEL SPERM-ASSOCIATED PROTEIN 3"/>
    <property type="match status" value="1"/>
</dbReference>
<evidence type="ECO:0000256" key="5">
    <source>
        <dbReference type="SAM" id="Phobius"/>
    </source>
</evidence>
<dbReference type="GO" id="GO:0001669">
    <property type="term" value="C:acrosomal vesicle"/>
    <property type="evidence" value="ECO:0007669"/>
    <property type="project" value="TreeGrafter"/>
</dbReference>
<dbReference type="OrthoDB" id="416585at2759"/>
<sequence length="251" mass="29039">MVHLKKKPRTDYHFHQFIKSITESRQFDITIMLVIFLNTLSMTFDTSYDYRERLKYVIFIADEVFLAVYCLEFLMKLYAEPIGYWKSWFNIFDLTVLTITMVAKILRAQNSVDIPRLQGLRVLRALTAFRTLRTVSFIKGLQVLVTALLDTIRKSFVNMVFLMALLIFISGILGFYLFGTGENGDQENWGSLGSAMLTLFAFVTEELDARNKTGSRVFTVLFIFIGHFIFTNVFIGLVIMNINEATDDYKV</sequence>